<evidence type="ECO:0000256" key="12">
    <source>
        <dbReference type="ARBA" id="ARBA00047990"/>
    </source>
</evidence>
<dbReference type="Gene3D" id="3.30.920.10">
    <property type="entry name" value="Frataxin/CyaY"/>
    <property type="match status" value="1"/>
</dbReference>
<keyword evidence="11" id="KW-0496">Mitochondrion</keyword>
<reference evidence="13 14" key="1">
    <citation type="submission" date="2019-09" db="EMBL/GenBank/DDBJ databases">
        <title>A chromosome-level genome assembly of the Chinese tupelo Nyssa sinensis.</title>
        <authorList>
            <person name="Yang X."/>
            <person name="Kang M."/>
            <person name="Yang Y."/>
            <person name="Xiong H."/>
            <person name="Wang M."/>
            <person name="Zhang Z."/>
            <person name="Wang Z."/>
            <person name="Wu H."/>
            <person name="Ma T."/>
            <person name="Liu J."/>
            <person name="Xi Z."/>
        </authorList>
    </citation>
    <scope>NUCLEOTIDE SEQUENCE [LARGE SCALE GENOMIC DNA]</scope>
    <source>
        <strain evidence="13">J267</strain>
        <tissue evidence="13">Leaf</tissue>
    </source>
</reference>
<evidence type="ECO:0000256" key="4">
    <source>
        <dbReference type="ARBA" id="ARBA00022434"/>
    </source>
</evidence>
<name>A0A5J5A5R5_9ASTE</name>
<dbReference type="PANTHER" id="PTHR16821">
    <property type="entry name" value="FRATAXIN"/>
    <property type="match status" value="1"/>
</dbReference>
<dbReference type="EMBL" id="CM018046">
    <property type="protein sequence ID" value="KAA8526455.1"/>
    <property type="molecule type" value="Genomic_DNA"/>
</dbReference>
<dbReference type="GO" id="GO:0051537">
    <property type="term" value="F:2 iron, 2 sulfur cluster binding"/>
    <property type="evidence" value="ECO:0007669"/>
    <property type="project" value="TreeGrafter"/>
</dbReference>
<dbReference type="GO" id="GO:0006879">
    <property type="term" value="P:intracellular iron ion homeostasis"/>
    <property type="evidence" value="ECO:0007669"/>
    <property type="project" value="UniProtKB-KW"/>
</dbReference>
<evidence type="ECO:0000256" key="3">
    <source>
        <dbReference type="ARBA" id="ARBA00013107"/>
    </source>
</evidence>
<dbReference type="Pfam" id="PF01491">
    <property type="entry name" value="Frataxin_Cyay"/>
    <property type="match status" value="1"/>
</dbReference>
<evidence type="ECO:0000313" key="14">
    <source>
        <dbReference type="Proteomes" id="UP000325577"/>
    </source>
</evidence>
<dbReference type="InterPro" id="IPR017789">
    <property type="entry name" value="Frataxin"/>
</dbReference>
<dbReference type="AlphaFoldDB" id="A0A5J5A5R5"/>
<dbReference type="GO" id="GO:0008199">
    <property type="term" value="F:ferric iron binding"/>
    <property type="evidence" value="ECO:0007669"/>
    <property type="project" value="InterPro"/>
</dbReference>
<dbReference type="CDD" id="cd00503">
    <property type="entry name" value="Frataxin"/>
    <property type="match status" value="1"/>
</dbReference>
<evidence type="ECO:0000256" key="11">
    <source>
        <dbReference type="ARBA" id="ARBA00023128"/>
    </source>
</evidence>
<keyword evidence="9" id="KW-0408">Iron</keyword>
<evidence type="ECO:0000256" key="10">
    <source>
        <dbReference type="ARBA" id="ARBA00023065"/>
    </source>
</evidence>
<gene>
    <name evidence="13" type="ORF">F0562_008342</name>
</gene>
<dbReference type="SUPFAM" id="SSF55387">
    <property type="entry name" value="Frataxin/Nqo15-like"/>
    <property type="match status" value="1"/>
</dbReference>
<dbReference type="PANTHER" id="PTHR16821:SF2">
    <property type="entry name" value="FRATAXIN, MITOCHONDRIAL"/>
    <property type="match status" value="1"/>
</dbReference>
<dbReference type="PROSITE" id="PS01344">
    <property type="entry name" value="FRATAXIN_1"/>
    <property type="match status" value="1"/>
</dbReference>
<dbReference type="GO" id="GO:0008198">
    <property type="term" value="F:ferrous iron binding"/>
    <property type="evidence" value="ECO:0007669"/>
    <property type="project" value="TreeGrafter"/>
</dbReference>
<dbReference type="GO" id="GO:0006826">
    <property type="term" value="P:iron ion transport"/>
    <property type="evidence" value="ECO:0007669"/>
    <property type="project" value="UniProtKB-KW"/>
</dbReference>
<proteinExistence type="inferred from homology"/>
<dbReference type="OrthoDB" id="1897642at2759"/>
<evidence type="ECO:0000256" key="7">
    <source>
        <dbReference type="ARBA" id="ARBA00022946"/>
    </source>
</evidence>
<comment type="subcellular location">
    <subcellularLocation>
        <location evidence="1">Mitochondrion</location>
    </subcellularLocation>
</comment>
<accession>A0A5J5A5R5</accession>
<organism evidence="13 14">
    <name type="scientific">Nyssa sinensis</name>
    <dbReference type="NCBI Taxonomy" id="561372"/>
    <lineage>
        <taxon>Eukaryota</taxon>
        <taxon>Viridiplantae</taxon>
        <taxon>Streptophyta</taxon>
        <taxon>Embryophyta</taxon>
        <taxon>Tracheophyta</taxon>
        <taxon>Spermatophyta</taxon>
        <taxon>Magnoliopsida</taxon>
        <taxon>eudicotyledons</taxon>
        <taxon>Gunneridae</taxon>
        <taxon>Pentapetalae</taxon>
        <taxon>asterids</taxon>
        <taxon>Cornales</taxon>
        <taxon>Nyssaceae</taxon>
        <taxon>Nyssa</taxon>
    </lineage>
</organism>
<dbReference type="NCBIfam" id="TIGR03422">
    <property type="entry name" value="mito_frataxin"/>
    <property type="match status" value="1"/>
</dbReference>
<dbReference type="InterPro" id="IPR002908">
    <property type="entry name" value="Frataxin/CyaY"/>
</dbReference>
<dbReference type="SMART" id="SM01219">
    <property type="entry name" value="Frataxin_Cyay"/>
    <property type="match status" value="1"/>
</dbReference>
<dbReference type="GO" id="GO:0034986">
    <property type="term" value="F:iron chaperone activity"/>
    <property type="evidence" value="ECO:0007669"/>
    <property type="project" value="TreeGrafter"/>
</dbReference>
<dbReference type="NCBIfam" id="TIGR03421">
    <property type="entry name" value="FeS_CyaY"/>
    <property type="match status" value="1"/>
</dbReference>
<dbReference type="PRINTS" id="PR00904">
    <property type="entry name" value="FRATAXIN"/>
</dbReference>
<comment type="catalytic activity">
    <reaction evidence="12">
        <text>4 Fe(2+) + O2 + 4 H(+) = 4 Fe(3+) + 2 H2O</text>
        <dbReference type="Rhea" id="RHEA:11148"/>
        <dbReference type="ChEBI" id="CHEBI:15377"/>
        <dbReference type="ChEBI" id="CHEBI:15378"/>
        <dbReference type="ChEBI" id="CHEBI:15379"/>
        <dbReference type="ChEBI" id="CHEBI:29033"/>
        <dbReference type="ChEBI" id="CHEBI:29034"/>
        <dbReference type="EC" id="1.16.3.1"/>
    </reaction>
</comment>
<dbReference type="GO" id="GO:0016226">
    <property type="term" value="P:iron-sulfur cluster assembly"/>
    <property type="evidence" value="ECO:0007669"/>
    <property type="project" value="InterPro"/>
</dbReference>
<dbReference type="GO" id="GO:0004322">
    <property type="term" value="F:ferroxidase activity"/>
    <property type="evidence" value="ECO:0007669"/>
    <property type="project" value="UniProtKB-EC"/>
</dbReference>
<dbReference type="FunFam" id="3.30.920.10:FF:000003">
    <property type="entry name" value="Frataxin, mitochondrial"/>
    <property type="match status" value="1"/>
</dbReference>
<keyword evidence="14" id="KW-1185">Reference proteome</keyword>
<keyword evidence="8" id="KW-0560">Oxidoreductase</keyword>
<dbReference type="InterPro" id="IPR036524">
    <property type="entry name" value="Frataxin/CyaY_sf"/>
</dbReference>
<dbReference type="EC" id="1.16.3.1" evidence="3"/>
<dbReference type="InterPro" id="IPR020895">
    <property type="entry name" value="Frataxin_CS"/>
</dbReference>
<protein>
    <recommendedName>
        <fullName evidence="3">ferroxidase</fullName>
        <ecNumber evidence="3">1.16.3.1</ecNumber>
    </recommendedName>
</protein>
<evidence type="ECO:0000256" key="2">
    <source>
        <dbReference type="ARBA" id="ARBA00008183"/>
    </source>
</evidence>
<evidence type="ECO:0000256" key="6">
    <source>
        <dbReference type="ARBA" id="ARBA00022496"/>
    </source>
</evidence>
<evidence type="ECO:0000256" key="1">
    <source>
        <dbReference type="ARBA" id="ARBA00004173"/>
    </source>
</evidence>
<sequence length="226" mass="25832">MKWTWAHVYLFDRIQFNLESVMFARFSQSPKSKMVSPSSTKLHLLRRLSRFLKPPSSSSSSIHRPFLYSSTHLLEASKSAHRPPLATPSRNFCSRPSILNDDSQGPASIDYRSLLQEDEFHRLADSTILDLQEKLEEYGDCAQIDGFDIDYGNQVLTLKLGSLGTYVLNKQTPNRQIWMSSPVSGPSRFDWDQNTEAWIYRRTKANLLTVLESELEQLCGEPISLS</sequence>
<dbReference type="Proteomes" id="UP000325577">
    <property type="component" value="Linkage Group LG3"/>
</dbReference>
<dbReference type="PROSITE" id="PS50810">
    <property type="entry name" value="FRATAXIN_2"/>
    <property type="match status" value="1"/>
</dbReference>
<keyword evidence="5" id="KW-0813">Transport</keyword>
<evidence type="ECO:0000313" key="13">
    <source>
        <dbReference type="EMBL" id="KAA8526455.1"/>
    </source>
</evidence>
<keyword evidence="10" id="KW-0406">Ion transport</keyword>
<keyword evidence="6" id="KW-0410">Iron transport</keyword>
<evidence type="ECO:0000256" key="8">
    <source>
        <dbReference type="ARBA" id="ARBA00023002"/>
    </source>
</evidence>
<keyword evidence="7" id="KW-0809">Transit peptide</keyword>
<evidence type="ECO:0000256" key="9">
    <source>
        <dbReference type="ARBA" id="ARBA00023004"/>
    </source>
</evidence>
<dbReference type="GO" id="GO:0005739">
    <property type="term" value="C:mitochondrion"/>
    <property type="evidence" value="ECO:0007669"/>
    <property type="project" value="UniProtKB-SubCell"/>
</dbReference>
<comment type="similarity">
    <text evidence="2">Belongs to the frataxin family.</text>
</comment>
<evidence type="ECO:0000256" key="5">
    <source>
        <dbReference type="ARBA" id="ARBA00022448"/>
    </source>
</evidence>
<keyword evidence="4" id="KW-0409">Iron storage</keyword>